<keyword evidence="1" id="KW-0863">Zinc-finger</keyword>
<feature type="region of interest" description="Disordered" evidence="2">
    <location>
        <begin position="210"/>
        <end position="247"/>
    </location>
</feature>
<evidence type="ECO:0000256" key="1">
    <source>
        <dbReference type="PROSITE-ProRule" id="PRU00175"/>
    </source>
</evidence>
<evidence type="ECO:0000256" key="2">
    <source>
        <dbReference type="SAM" id="MobiDB-lite"/>
    </source>
</evidence>
<feature type="compositionally biased region" description="Acidic residues" evidence="2">
    <location>
        <begin position="262"/>
        <end position="272"/>
    </location>
</feature>
<evidence type="ECO:0000313" key="5">
    <source>
        <dbReference type="Proteomes" id="UP000800094"/>
    </source>
</evidence>
<proteinExistence type="predicted"/>
<evidence type="ECO:0000259" key="3">
    <source>
        <dbReference type="PROSITE" id="PS50089"/>
    </source>
</evidence>
<keyword evidence="1" id="KW-0862">Zinc</keyword>
<feature type="compositionally biased region" description="Low complexity" evidence="2">
    <location>
        <begin position="223"/>
        <end position="232"/>
    </location>
</feature>
<accession>A0A6A6IMW6</accession>
<reference evidence="4" key="1">
    <citation type="journal article" date="2020" name="Stud. Mycol.">
        <title>101 Dothideomycetes genomes: a test case for predicting lifestyles and emergence of pathogens.</title>
        <authorList>
            <person name="Haridas S."/>
            <person name="Albert R."/>
            <person name="Binder M."/>
            <person name="Bloem J."/>
            <person name="Labutti K."/>
            <person name="Salamov A."/>
            <person name="Andreopoulos B."/>
            <person name="Baker S."/>
            <person name="Barry K."/>
            <person name="Bills G."/>
            <person name="Bluhm B."/>
            <person name="Cannon C."/>
            <person name="Castanera R."/>
            <person name="Culley D."/>
            <person name="Daum C."/>
            <person name="Ezra D."/>
            <person name="Gonzalez J."/>
            <person name="Henrissat B."/>
            <person name="Kuo A."/>
            <person name="Liang C."/>
            <person name="Lipzen A."/>
            <person name="Lutzoni F."/>
            <person name="Magnuson J."/>
            <person name="Mondo S."/>
            <person name="Nolan M."/>
            <person name="Ohm R."/>
            <person name="Pangilinan J."/>
            <person name="Park H.-J."/>
            <person name="Ramirez L."/>
            <person name="Alfaro M."/>
            <person name="Sun H."/>
            <person name="Tritt A."/>
            <person name="Yoshinaga Y."/>
            <person name="Zwiers L.-H."/>
            <person name="Turgeon B."/>
            <person name="Goodwin S."/>
            <person name="Spatafora J."/>
            <person name="Crous P."/>
            <person name="Grigoriev I."/>
        </authorList>
    </citation>
    <scope>NUCLEOTIDE SEQUENCE</scope>
    <source>
        <strain evidence="4">CBS 122368</strain>
    </source>
</reference>
<dbReference type="GeneID" id="54588669"/>
<dbReference type="InterPro" id="IPR013083">
    <property type="entry name" value="Znf_RING/FYVE/PHD"/>
</dbReference>
<evidence type="ECO:0000313" key="4">
    <source>
        <dbReference type="EMBL" id="KAF2251791.1"/>
    </source>
</evidence>
<dbReference type="RefSeq" id="XP_033686795.1">
    <property type="nucleotide sequence ID" value="XM_033835339.1"/>
</dbReference>
<feature type="region of interest" description="Disordered" evidence="2">
    <location>
        <begin position="262"/>
        <end position="281"/>
    </location>
</feature>
<gene>
    <name evidence="4" type="ORF">BU26DRAFT_602302</name>
</gene>
<dbReference type="SUPFAM" id="SSF57850">
    <property type="entry name" value="RING/U-box"/>
    <property type="match status" value="1"/>
</dbReference>
<keyword evidence="5" id="KW-1185">Reference proteome</keyword>
<dbReference type="AlphaFoldDB" id="A0A6A6IMW6"/>
<dbReference type="GO" id="GO:0008270">
    <property type="term" value="F:zinc ion binding"/>
    <property type="evidence" value="ECO:0007669"/>
    <property type="project" value="UniProtKB-KW"/>
</dbReference>
<dbReference type="InterPro" id="IPR001841">
    <property type="entry name" value="Znf_RING"/>
</dbReference>
<dbReference type="SMART" id="SM00184">
    <property type="entry name" value="RING"/>
    <property type="match status" value="1"/>
</dbReference>
<name>A0A6A6IMW6_9PLEO</name>
<dbReference type="Pfam" id="PF13639">
    <property type="entry name" value="zf-RING_2"/>
    <property type="match status" value="1"/>
</dbReference>
<keyword evidence="1" id="KW-0479">Metal-binding</keyword>
<dbReference type="EMBL" id="ML987192">
    <property type="protein sequence ID" value="KAF2251791.1"/>
    <property type="molecule type" value="Genomic_DNA"/>
</dbReference>
<dbReference type="Gene3D" id="3.30.40.10">
    <property type="entry name" value="Zinc/RING finger domain, C3HC4 (zinc finger)"/>
    <property type="match status" value="1"/>
</dbReference>
<dbReference type="OrthoDB" id="3694653at2759"/>
<protein>
    <recommendedName>
        <fullName evidence="3">RING-type domain-containing protein</fullName>
    </recommendedName>
</protein>
<feature type="domain" description="RING-type" evidence="3">
    <location>
        <begin position="21"/>
        <end position="68"/>
    </location>
</feature>
<sequence length="347" mass="40038">MTDYIDNCVHDLENLRVIPFCGICAATWRDQPETSVQIEPCGHKFHRECLLDRFNSTTPQRNLCPNCEVELFRLNALDPEQLAKLKAENYDGWFNVQGYKNLMVIADALFADEVRMRWRIRNWNGVLGEATEVYWRYHPYQWICATHMEQNSLWTYMEVAQRLLERMVDEGVPPWSWCARTTRAAITSINLDLGRLVPVDMIPQQDCGFAKPADAANYPAQPSPRRTPSSEESYSEGRPVGNESSAVNENANFDSVFDIEEVDSESEAETAEDTAHQRAARRRNMQEARDWIRQSRTIVTEFRNVYEVDLADGQYELRDREGRVFASVPNAEGYFVIGDLAIFYRAP</sequence>
<dbReference type="Proteomes" id="UP000800094">
    <property type="component" value="Unassembled WGS sequence"/>
</dbReference>
<dbReference type="PROSITE" id="PS50089">
    <property type="entry name" value="ZF_RING_2"/>
    <property type="match status" value="1"/>
</dbReference>
<organism evidence="4 5">
    <name type="scientific">Trematosphaeria pertusa</name>
    <dbReference type="NCBI Taxonomy" id="390896"/>
    <lineage>
        <taxon>Eukaryota</taxon>
        <taxon>Fungi</taxon>
        <taxon>Dikarya</taxon>
        <taxon>Ascomycota</taxon>
        <taxon>Pezizomycotina</taxon>
        <taxon>Dothideomycetes</taxon>
        <taxon>Pleosporomycetidae</taxon>
        <taxon>Pleosporales</taxon>
        <taxon>Massarineae</taxon>
        <taxon>Trematosphaeriaceae</taxon>
        <taxon>Trematosphaeria</taxon>
    </lineage>
</organism>